<dbReference type="CDD" id="cd04196">
    <property type="entry name" value="GT_2_like_d"/>
    <property type="match status" value="1"/>
</dbReference>
<dbReference type="InterPro" id="IPR001173">
    <property type="entry name" value="Glyco_trans_2-like"/>
</dbReference>
<reference evidence="2 3" key="1">
    <citation type="journal article" date="2023" name="Chemosphere">
        <title>Whole genome analysis of Flavobacterium aziz-sancarii sp. nov., isolated from Ardley Island (Antarctica), revealed a rich resistome and bioremediation potential.</title>
        <authorList>
            <person name="Otur C."/>
            <person name="Okay S."/>
            <person name="Kurt-Kizildogan A."/>
        </authorList>
    </citation>
    <scope>NUCLEOTIDE SEQUENCE [LARGE SCALE GENOMIC DNA]</scope>
    <source>
        <strain evidence="2 3">AC</strain>
    </source>
</reference>
<dbReference type="Proteomes" id="UP001212170">
    <property type="component" value="Unassembled WGS sequence"/>
</dbReference>
<organism evidence="2 3">
    <name type="scientific">Flavobacterium azizsancarii</name>
    <dbReference type="NCBI Taxonomy" id="2961580"/>
    <lineage>
        <taxon>Bacteria</taxon>
        <taxon>Pseudomonadati</taxon>
        <taxon>Bacteroidota</taxon>
        <taxon>Flavobacteriia</taxon>
        <taxon>Flavobacteriales</taxon>
        <taxon>Flavobacteriaceae</taxon>
        <taxon>Flavobacterium</taxon>
    </lineage>
</organism>
<proteinExistence type="predicted"/>
<evidence type="ECO:0000313" key="2">
    <source>
        <dbReference type="EMBL" id="MDA6068804.1"/>
    </source>
</evidence>
<evidence type="ECO:0000313" key="3">
    <source>
        <dbReference type="Proteomes" id="UP001212170"/>
    </source>
</evidence>
<dbReference type="Gene3D" id="3.90.550.10">
    <property type="entry name" value="Spore Coat Polysaccharide Biosynthesis Protein SpsA, Chain A"/>
    <property type="match status" value="1"/>
</dbReference>
<dbReference type="Pfam" id="PF00535">
    <property type="entry name" value="Glycos_transf_2"/>
    <property type="match status" value="1"/>
</dbReference>
<protein>
    <submittedName>
        <fullName evidence="2">Glycosyltransferase family 2 protein</fullName>
    </submittedName>
</protein>
<dbReference type="SUPFAM" id="SSF53448">
    <property type="entry name" value="Nucleotide-diphospho-sugar transferases"/>
    <property type="match status" value="1"/>
</dbReference>
<comment type="caution">
    <text evidence="2">The sequence shown here is derived from an EMBL/GenBank/DDBJ whole genome shotgun (WGS) entry which is preliminary data.</text>
</comment>
<sequence>MVSVCIATYNGGKYIKEQLDSILIQLADSDEVIISDDYSTDDTLSVIKALNDSRIRIFSNSLKKGVNHNFENAIKNANGDLIFLADQDDIWLSNKIEICVKELIEYDLVVSNCKVVDESENIIEKSYFNVVKSGKGFFKNFYKSTYLGCCLAFKKEILKDVLPMPSNLLLFHDWWFGFISELCYKVKFIDTPCMLYRRHTATNSNTMSTSKYSLFQKIEFRFQLLYYGLIRVFKIRSKFKL</sequence>
<dbReference type="PANTHER" id="PTHR22916:SF3">
    <property type="entry name" value="UDP-GLCNAC:BETAGAL BETA-1,3-N-ACETYLGLUCOSAMINYLTRANSFERASE-LIKE PROTEIN 1"/>
    <property type="match status" value="1"/>
</dbReference>
<feature type="domain" description="Glycosyltransferase 2-like" evidence="1">
    <location>
        <begin position="3"/>
        <end position="161"/>
    </location>
</feature>
<accession>A0ABT4W8F1</accession>
<dbReference type="PANTHER" id="PTHR22916">
    <property type="entry name" value="GLYCOSYLTRANSFERASE"/>
    <property type="match status" value="1"/>
</dbReference>
<name>A0ABT4W8F1_9FLAO</name>
<evidence type="ECO:0000259" key="1">
    <source>
        <dbReference type="Pfam" id="PF00535"/>
    </source>
</evidence>
<dbReference type="EMBL" id="JAMZNK010000004">
    <property type="protein sequence ID" value="MDA6068804.1"/>
    <property type="molecule type" value="Genomic_DNA"/>
</dbReference>
<dbReference type="RefSeq" id="WP_271334642.1">
    <property type="nucleotide sequence ID" value="NZ_JAMZNK010000004.1"/>
</dbReference>
<dbReference type="InterPro" id="IPR029044">
    <property type="entry name" value="Nucleotide-diphossugar_trans"/>
</dbReference>
<keyword evidence="3" id="KW-1185">Reference proteome</keyword>
<gene>
    <name evidence="2" type="ORF">NJT12_04140</name>
</gene>